<evidence type="ECO:0000256" key="8">
    <source>
        <dbReference type="SAM" id="Phobius"/>
    </source>
</evidence>
<evidence type="ECO:0000256" key="2">
    <source>
        <dbReference type="ARBA" id="ARBA00008670"/>
    </source>
</evidence>
<dbReference type="InterPro" id="IPR008983">
    <property type="entry name" value="Tumour_necrosis_fac-like_dom"/>
</dbReference>
<dbReference type="Gene3D" id="2.60.120.40">
    <property type="match status" value="1"/>
</dbReference>
<feature type="region of interest" description="Disordered" evidence="7">
    <location>
        <begin position="135"/>
        <end position="162"/>
    </location>
</feature>
<keyword evidence="8" id="KW-0472">Membrane</keyword>
<dbReference type="GO" id="GO:0005164">
    <property type="term" value="F:tumor necrosis factor receptor binding"/>
    <property type="evidence" value="ECO:0007669"/>
    <property type="project" value="InterPro"/>
</dbReference>
<dbReference type="EMBL" id="LNIX01000002">
    <property type="protein sequence ID" value="OXA59516.1"/>
    <property type="molecule type" value="Genomic_DNA"/>
</dbReference>
<sequence>MKMDQAEMTKAKLAVVGGGSPILRLDKNGGMFRIPISDKWALAGTTQVKFRSTRTTLCVLGLLLTLIVTGVVLNCRIHNLEAKNVALEGELRTVNLKLTCLMAKMSGNDDTSRICSEWENELRLSPVVDQYYANEEKDDNAQKSGRRVPRSVGNDADSSFKNMNLTSASHHRKRERGTAVTKSEILKQFRNLKDLREKDQIDLTKLKIKLESAKIRAKTAKSLLTAYRASARDQNRNAGNTSDARAVYLTVRDTAINIQNPKLELIGPWHMAETGSNLGFNDLWYRNLALDYNGTSVVFQENGLYLIYAQVYYKSTQTKKDKISPMGFKIYLKKNTKTSQMFKQPIPIAECVPAFPKTFYQTCFTQICWFIEEGDQVYLEHFTEAFPVIEAEKMGQTFLGIVRLSH</sequence>
<evidence type="ECO:0000256" key="7">
    <source>
        <dbReference type="SAM" id="MobiDB-lite"/>
    </source>
</evidence>
<dbReference type="GO" id="GO:0016020">
    <property type="term" value="C:membrane"/>
    <property type="evidence" value="ECO:0007669"/>
    <property type="project" value="InterPro"/>
</dbReference>
<dbReference type="GO" id="GO:0006955">
    <property type="term" value="P:immune response"/>
    <property type="evidence" value="ECO:0007669"/>
    <property type="project" value="InterPro"/>
</dbReference>
<evidence type="ECO:0000256" key="5">
    <source>
        <dbReference type="ARBA" id="ARBA00023157"/>
    </source>
</evidence>
<proteinExistence type="inferred from homology"/>
<evidence type="ECO:0000256" key="3">
    <source>
        <dbReference type="ARBA" id="ARBA00022514"/>
    </source>
</evidence>
<dbReference type="SUPFAM" id="SSF49842">
    <property type="entry name" value="TNF-like"/>
    <property type="match status" value="1"/>
</dbReference>
<evidence type="ECO:0000256" key="1">
    <source>
        <dbReference type="ARBA" id="ARBA00004613"/>
    </source>
</evidence>
<keyword evidence="8" id="KW-1133">Transmembrane helix</keyword>
<organism evidence="10 11">
    <name type="scientific">Folsomia candida</name>
    <name type="common">Springtail</name>
    <dbReference type="NCBI Taxonomy" id="158441"/>
    <lineage>
        <taxon>Eukaryota</taxon>
        <taxon>Metazoa</taxon>
        <taxon>Ecdysozoa</taxon>
        <taxon>Arthropoda</taxon>
        <taxon>Hexapoda</taxon>
        <taxon>Collembola</taxon>
        <taxon>Entomobryomorpha</taxon>
        <taxon>Isotomoidea</taxon>
        <taxon>Isotomidae</taxon>
        <taxon>Proisotominae</taxon>
        <taxon>Folsomia</taxon>
    </lineage>
</organism>
<keyword evidence="3" id="KW-0202">Cytokine</keyword>
<evidence type="ECO:0000256" key="4">
    <source>
        <dbReference type="ARBA" id="ARBA00022525"/>
    </source>
</evidence>
<comment type="subcellular location">
    <subcellularLocation>
        <location evidence="1">Secreted</location>
    </subcellularLocation>
</comment>
<keyword evidence="8" id="KW-0812">Transmembrane</keyword>
<evidence type="ECO:0000313" key="11">
    <source>
        <dbReference type="Proteomes" id="UP000198287"/>
    </source>
</evidence>
<keyword evidence="5" id="KW-1015">Disulfide bond</keyword>
<feature type="domain" description="THD" evidence="9">
    <location>
        <begin position="261"/>
        <end position="404"/>
    </location>
</feature>
<dbReference type="PANTHER" id="PTHR15151:SF24">
    <property type="entry name" value="A PROLIFERATION-INDUCING LIGAND-LIKE PROTEIN-RELATED"/>
    <property type="match status" value="1"/>
</dbReference>
<dbReference type="GO" id="GO:0005125">
    <property type="term" value="F:cytokine activity"/>
    <property type="evidence" value="ECO:0007669"/>
    <property type="project" value="UniProtKB-KW"/>
</dbReference>
<keyword evidence="6" id="KW-0325">Glycoprotein</keyword>
<gene>
    <name evidence="10" type="ORF">Fcan01_04044</name>
</gene>
<dbReference type="AlphaFoldDB" id="A0A226ESE7"/>
<evidence type="ECO:0000256" key="6">
    <source>
        <dbReference type="ARBA" id="ARBA00023180"/>
    </source>
</evidence>
<keyword evidence="11" id="KW-1185">Reference proteome</keyword>
<keyword evidence="4" id="KW-0964">Secreted</keyword>
<evidence type="ECO:0000313" key="10">
    <source>
        <dbReference type="EMBL" id="OXA59516.1"/>
    </source>
</evidence>
<dbReference type="InterPro" id="IPR051748">
    <property type="entry name" value="TNF_Ligand_Superfamily"/>
</dbReference>
<protein>
    <recommendedName>
        <fullName evidence="9">THD domain-containing protein</fullName>
    </recommendedName>
</protein>
<dbReference type="Pfam" id="PF00229">
    <property type="entry name" value="TNF"/>
    <property type="match status" value="1"/>
</dbReference>
<dbReference type="OrthoDB" id="5947373at2759"/>
<comment type="similarity">
    <text evidence="2">Belongs to the tumor necrosis factor family.</text>
</comment>
<feature type="transmembrane region" description="Helical" evidence="8">
    <location>
        <begin position="55"/>
        <end position="73"/>
    </location>
</feature>
<dbReference type="PROSITE" id="PS50049">
    <property type="entry name" value="THD_2"/>
    <property type="match status" value="1"/>
</dbReference>
<dbReference type="PANTHER" id="PTHR15151">
    <property type="entry name" value="PROTEIN EIGER"/>
    <property type="match status" value="1"/>
</dbReference>
<dbReference type="GO" id="GO:0005615">
    <property type="term" value="C:extracellular space"/>
    <property type="evidence" value="ECO:0007669"/>
    <property type="project" value="UniProtKB-KW"/>
</dbReference>
<accession>A0A226ESE7</accession>
<evidence type="ECO:0000259" key="9">
    <source>
        <dbReference type="PROSITE" id="PS50049"/>
    </source>
</evidence>
<name>A0A226ESE7_FOLCA</name>
<dbReference type="InterPro" id="IPR006052">
    <property type="entry name" value="TNF_dom"/>
</dbReference>
<reference evidence="10 11" key="1">
    <citation type="submission" date="2015-12" db="EMBL/GenBank/DDBJ databases">
        <title>The genome of Folsomia candida.</title>
        <authorList>
            <person name="Faddeeva A."/>
            <person name="Derks M.F."/>
            <person name="Anvar Y."/>
            <person name="Smit S."/>
            <person name="Van Straalen N."/>
            <person name="Roelofs D."/>
        </authorList>
    </citation>
    <scope>NUCLEOTIDE SEQUENCE [LARGE SCALE GENOMIC DNA]</scope>
    <source>
        <strain evidence="10 11">VU population</strain>
        <tissue evidence="10">Whole body</tissue>
    </source>
</reference>
<comment type="caution">
    <text evidence="10">The sequence shown here is derived from an EMBL/GenBank/DDBJ whole genome shotgun (WGS) entry which is preliminary data.</text>
</comment>
<dbReference type="Proteomes" id="UP000198287">
    <property type="component" value="Unassembled WGS sequence"/>
</dbReference>